<dbReference type="RefSeq" id="WP_101619926.1">
    <property type="nucleotide sequence ID" value="NZ_FXZD01000005.1"/>
</dbReference>
<dbReference type="PROSITE" id="PS51257">
    <property type="entry name" value="PROKAR_LIPOPROTEIN"/>
    <property type="match status" value="1"/>
</dbReference>
<sequence length="165" mass="17435">MKSVPQLVSASTVALALSLGGCSAGEPDAGDIEPGQSAEVPSSDFESTDALGDYLRESIDEVHVHRESESNPDFDHEGDAERLHVEFPSAGQTNTDRKATADAVQAAGSAQFDYDVLMVTGTTDAGTWSYMFSTDSVDELTGGGSVVEADTVWDVADQDFDSVHR</sequence>
<feature type="region of interest" description="Disordered" evidence="1">
    <location>
        <begin position="20"/>
        <end position="47"/>
    </location>
</feature>
<organism evidence="3 4">
    <name type="scientific">Brevibacterium antiquum CNRZ 918</name>
    <dbReference type="NCBI Taxonomy" id="1255637"/>
    <lineage>
        <taxon>Bacteria</taxon>
        <taxon>Bacillati</taxon>
        <taxon>Actinomycetota</taxon>
        <taxon>Actinomycetes</taxon>
        <taxon>Micrococcales</taxon>
        <taxon>Brevibacteriaceae</taxon>
        <taxon>Brevibacterium</taxon>
    </lineage>
</organism>
<reference evidence="3 4" key="1">
    <citation type="submission" date="2017-03" db="EMBL/GenBank/DDBJ databases">
        <authorList>
            <person name="Afonso C.L."/>
            <person name="Miller P.J."/>
            <person name="Scott M.A."/>
            <person name="Spackman E."/>
            <person name="Goraichik I."/>
            <person name="Dimitrov K.M."/>
            <person name="Suarez D.L."/>
            <person name="Swayne D.E."/>
        </authorList>
    </citation>
    <scope>NUCLEOTIDE SEQUENCE [LARGE SCALE GENOMIC DNA]</scope>
    <source>
        <strain evidence="3 4">CNRZ 918</strain>
    </source>
</reference>
<dbReference type="EMBL" id="FXZD01000005">
    <property type="protein sequence ID" value="SMX90024.1"/>
    <property type="molecule type" value="Genomic_DNA"/>
</dbReference>
<dbReference type="OrthoDB" id="4803439at2"/>
<evidence type="ECO:0008006" key="5">
    <source>
        <dbReference type="Google" id="ProtNLM"/>
    </source>
</evidence>
<dbReference type="Proteomes" id="UP000234433">
    <property type="component" value="Unassembled WGS sequence"/>
</dbReference>
<dbReference type="AlphaFoldDB" id="A0A2H1JRQ7"/>
<proteinExistence type="predicted"/>
<name>A0A2H1JRQ7_9MICO</name>
<evidence type="ECO:0000256" key="1">
    <source>
        <dbReference type="SAM" id="MobiDB-lite"/>
    </source>
</evidence>
<gene>
    <name evidence="3" type="ORF">BANT918_01813</name>
</gene>
<accession>A0A2H1JRQ7</accession>
<protein>
    <recommendedName>
        <fullName evidence="5">Lipoprotein</fullName>
    </recommendedName>
</protein>
<evidence type="ECO:0000313" key="3">
    <source>
        <dbReference type="EMBL" id="SMX90024.1"/>
    </source>
</evidence>
<feature type="signal peptide" evidence="2">
    <location>
        <begin position="1"/>
        <end position="24"/>
    </location>
</feature>
<keyword evidence="2" id="KW-0732">Signal</keyword>
<feature type="chain" id="PRO_5013688740" description="Lipoprotein" evidence="2">
    <location>
        <begin position="25"/>
        <end position="165"/>
    </location>
</feature>
<evidence type="ECO:0000256" key="2">
    <source>
        <dbReference type="SAM" id="SignalP"/>
    </source>
</evidence>
<evidence type="ECO:0000313" key="4">
    <source>
        <dbReference type="Proteomes" id="UP000234433"/>
    </source>
</evidence>